<sequence length="167" mass="18199">MIEWIRELVVAFLMLAAAALAPQGAPAFQSPYLPPPQTLEALLAPAPAPVVTTAAAIVAAPAGGCALYAGPQIDDDVVLEEIRRHDWAPFSAETMLELFRRESDLYLAAENLCTDDHGIPQINRPYHGSWCDVARVKVDLRYAITCASRIFAEQGISAWIAAKGWLW</sequence>
<comment type="caution">
    <text evidence="1">The sequence shown here is derived from an EMBL/GenBank/DDBJ whole genome shotgun (WGS) entry which is preliminary data.</text>
</comment>
<gene>
    <name evidence="1" type="ORF">LCGC14_0443580</name>
</gene>
<dbReference type="SUPFAM" id="SSF53955">
    <property type="entry name" value="Lysozyme-like"/>
    <property type="match status" value="1"/>
</dbReference>
<evidence type="ECO:0000313" key="1">
    <source>
        <dbReference type="EMBL" id="KKN69182.1"/>
    </source>
</evidence>
<proteinExistence type="predicted"/>
<name>A0A0F9T2W3_9ZZZZ</name>
<accession>A0A0F9T2W3</accession>
<dbReference type="EMBL" id="LAZR01000431">
    <property type="protein sequence ID" value="KKN69182.1"/>
    <property type="molecule type" value="Genomic_DNA"/>
</dbReference>
<dbReference type="AlphaFoldDB" id="A0A0F9T2W3"/>
<organism evidence="1">
    <name type="scientific">marine sediment metagenome</name>
    <dbReference type="NCBI Taxonomy" id="412755"/>
    <lineage>
        <taxon>unclassified sequences</taxon>
        <taxon>metagenomes</taxon>
        <taxon>ecological metagenomes</taxon>
    </lineage>
</organism>
<reference evidence="1" key="1">
    <citation type="journal article" date="2015" name="Nature">
        <title>Complex archaea that bridge the gap between prokaryotes and eukaryotes.</title>
        <authorList>
            <person name="Spang A."/>
            <person name="Saw J.H."/>
            <person name="Jorgensen S.L."/>
            <person name="Zaremba-Niedzwiedzka K."/>
            <person name="Martijn J."/>
            <person name="Lind A.E."/>
            <person name="van Eijk R."/>
            <person name="Schleper C."/>
            <person name="Guy L."/>
            <person name="Ettema T.J."/>
        </authorList>
    </citation>
    <scope>NUCLEOTIDE SEQUENCE</scope>
</reference>
<protein>
    <recommendedName>
        <fullName evidence="2">Transglycosylase SLT domain-containing protein</fullName>
    </recommendedName>
</protein>
<dbReference type="InterPro" id="IPR023346">
    <property type="entry name" value="Lysozyme-like_dom_sf"/>
</dbReference>
<evidence type="ECO:0008006" key="2">
    <source>
        <dbReference type="Google" id="ProtNLM"/>
    </source>
</evidence>